<keyword evidence="6" id="KW-1185">Reference proteome</keyword>
<comment type="cofactor">
    <cofactor evidence="1">
        <name>FMN</name>
        <dbReference type="ChEBI" id="CHEBI:58210"/>
    </cofactor>
</comment>
<evidence type="ECO:0000259" key="4">
    <source>
        <dbReference type="SMART" id="SM00903"/>
    </source>
</evidence>
<dbReference type="AlphaFoldDB" id="A0A557STU0"/>
<comment type="caution">
    <text evidence="5">The sequence shown here is derived from an EMBL/GenBank/DDBJ whole genome shotgun (WGS) entry which is preliminary data.</text>
</comment>
<dbReference type="OrthoDB" id="8522at2157"/>
<evidence type="ECO:0000256" key="1">
    <source>
        <dbReference type="ARBA" id="ARBA00001917"/>
    </source>
</evidence>
<evidence type="ECO:0000256" key="3">
    <source>
        <dbReference type="ARBA" id="ARBA00038054"/>
    </source>
</evidence>
<dbReference type="PANTHER" id="PTHR43567">
    <property type="entry name" value="FLAVOREDOXIN-RELATED-RELATED"/>
    <property type="match status" value="1"/>
</dbReference>
<dbReference type="Proteomes" id="UP000315289">
    <property type="component" value="Unassembled WGS sequence"/>
</dbReference>
<sequence length="194" mass="21623">MDLPWGDPRSNKFATSIGLITSNGPHGHNIMACEWTHHLSYRPGLLAVSLGPTKTTVENIRMSKEFGISLCASDQTILASVAGGYSGRHYDKINALKELGFQFYHGDSIEVLMVRGASLSAECKLFKEVTFGDHVMLIGEVSDAIHNSEKESLIYNNGKYWSLQSIEKSNQETRQSIKDILEKHRKTPNNIDEI</sequence>
<dbReference type="SUPFAM" id="SSF50475">
    <property type="entry name" value="FMN-binding split barrel"/>
    <property type="match status" value="1"/>
</dbReference>
<name>A0A557STU0_9ARCH</name>
<comment type="similarity">
    <text evidence="3">Belongs to the flavoredoxin family.</text>
</comment>
<dbReference type="EMBL" id="VOAH01000010">
    <property type="protein sequence ID" value="TVP40019.1"/>
    <property type="molecule type" value="Genomic_DNA"/>
</dbReference>
<evidence type="ECO:0000313" key="5">
    <source>
        <dbReference type="EMBL" id="TVP40019.1"/>
    </source>
</evidence>
<keyword evidence="2" id="KW-0285">Flavoprotein</keyword>
<protein>
    <submittedName>
        <fullName evidence="5">NADH-FMN oxidoreductase</fullName>
    </submittedName>
</protein>
<dbReference type="InterPro" id="IPR002563">
    <property type="entry name" value="Flavin_Rdtase-like_dom"/>
</dbReference>
<dbReference type="Gene3D" id="2.30.110.10">
    <property type="entry name" value="Electron Transport, Fmn-binding Protein, Chain A"/>
    <property type="match status" value="1"/>
</dbReference>
<evidence type="ECO:0000256" key="2">
    <source>
        <dbReference type="ARBA" id="ARBA00022630"/>
    </source>
</evidence>
<dbReference type="InterPro" id="IPR012349">
    <property type="entry name" value="Split_barrel_FMN-bd"/>
</dbReference>
<evidence type="ECO:0000313" key="6">
    <source>
        <dbReference type="Proteomes" id="UP000315289"/>
    </source>
</evidence>
<gene>
    <name evidence="5" type="ORF">NARC_100081</name>
</gene>
<dbReference type="GO" id="GO:0010181">
    <property type="term" value="F:FMN binding"/>
    <property type="evidence" value="ECO:0007669"/>
    <property type="project" value="InterPro"/>
</dbReference>
<dbReference type="RefSeq" id="WP_144732369.1">
    <property type="nucleotide sequence ID" value="NZ_ML675586.1"/>
</dbReference>
<dbReference type="InterPro" id="IPR052174">
    <property type="entry name" value="Flavoredoxin"/>
</dbReference>
<dbReference type="Pfam" id="PF01613">
    <property type="entry name" value="Flavin_Reduct"/>
    <property type="match status" value="1"/>
</dbReference>
<proteinExistence type="inferred from homology"/>
<feature type="domain" description="Flavin reductase like" evidence="4">
    <location>
        <begin position="10"/>
        <end position="162"/>
    </location>
</feature>
<dbReference type="PANTHER" id="PTHR43567:SF1">
    <property type="entry name" value="FLAVOREDOXIN"/>
    <property type="match status" value="1"/>
</dbReference>
<dbReference type="SMART" id="SM00903">
    <property type="entry name" value="Flavin_Reduct"/>
    <property type="match status" value="1"/>
</dbReference>
<reference evidence="5 6" key="1">
    <citation type="journal article" date="2019" name="Front. Microbiol.">
        <title>Ammonia Oxidation by the Arctic Terrestrial Thaumarchaeote Candidatus Nitrosocosmicus arcticus Is Stimulated by Increasing Temperatures.</title>
        <authorList>
            <person name="Alves R.J.E."/>
            <person name="Kerou M."/>
            <person name="Zappe A."/>
            <person name="Bittner R."/>
            <person name="Abby S.S."/>
            <person name="Schmidt H.A."/>
            <person name="Pfeifer K."/>
            <person name="Schleper C."/>
        </authorList>
    </citation>
    <scope>NUCLEOTIDE SEQUENCE [LARGE SCALE GENOMIC DNA]</scope>
    <source>
        <strain evidence="5 6">Kfb</strain>
    </source>
</reference>
<organism evidence="5 6">
    <name type="scientific">Candidatus Nitrosocosmicus arcticus</name>
    <dbReference type="NCBI Taxonomy" id="2035267"/>
    <lineage>
        <taxon>Archaea</taxon>
        <taxon>Nitrososphaerota</taxon>
        <taxon>Nitrososphaeria</taxon>
        <taxon>Nitrososphaerales</taxon>
        <taxon>Nitrososphaeraceae</taxon>
        <taxon>Candidatus Nitrosocosmicus</taxon>
    </lineage>
</organism>
<accession>A0A557STU0</accession>